<dbReference type="InterPro" id="IPR011990">
    <property type="entry name" value="TPR-like_helical_dom_sf"/>
</dbReference>
<evidence type="ECO:0000256" key="3">
    <source>
        <dbReference type="PROSITE-ProRule" id="PRU00339"/>
    </source>
</evidence>
<evidence type="ECO:0000313" key="7">
    <source>
        <dbReference type="Proteomes" id="UP000800036"/>
    </source>
</evidence>
<comment type="subunit">
    <text evidence="4">Component of the ER membrane protein complex (EMC).</text>
</comment>
<reference evidence="6" key="1">
    <citation type="journal article" date="2020" name="Stud. Mycol.">
        <title>101 Dothideomycetes genomes: a test case for predicting lifestyles and emergence of pathogens.</title>
        <authorList>
            <person name="Haridas S."/>
            <person name="Albert R."/>
            <person name="Binder M."/>
            <person name="Bloem J."/>
            <person name="Labutti K."/>
            <person name="Salamov A."/>
            <person name="Andreopoulos B."/>
            <person name="Baker S."/>
            <person name="Barry K."/>
            <person name="Bills G."/>
            <person name="Bluhm B."/>
            <person name="Cannon C."/>
            <person name="Castanera R."/>
            <person name="Culley D."/>
            <person name="Daum C."/>
            <person name="Ezra D."/>
            <person name="Gonzalez J."/>
            <person name="Henrissat B."/>
            <person name="Kuo A."/>
            <person name="Liang C."/>
            <person name="Lipzen A."/>
            <person name="Lutzoni F."/>
            <person name="Magnuson J."/>
            <person name="Mondo S."/>
            <person name="Nolan M."/>
            <person name="Ohm R."/>
            <person name="Pangilinan J."/>
            <person name="Park H.-J."/>
            <person name="Ramirez L."/>
            <person name="Alfaro M."/>
            <person name="Sun H."/>
            <person name="Tritt A."/>
            <person name="Yoshinaga Y."/>
            <person name="Zwiers L.-H."/>
            <person name="Turgeon B."/>
            <person name="Goodwin S."/>
            <person name="Spatafora J."/>
            <person name="Crous P."/>
            <person name="Grigoriev I."/>
        </authorList>
    </citation>
    <scope>NUCLEOTIDE SEQUENCE</scope>
    <source>
        <strain evidence="6">CBS 107.79</strain>
    </source>
</reference>
<dbReference type="PROSITE" id="PS50005">
    <property type="entry name" value="TPR"/>
    <property type="match status" value="1"/>
</dbReference>
<dbReference type="PANTHER" id="PTHR12760">
    <property type="entry name" value="TETRATRICOPEPTIDE REPEAT PROTEIN"/>
    <property type="match status" value="1"/>
</dbReference>
<name>A0A6A5V5D2_9PLEO</name>
<evidence type="ECO:0000256" key="2">
    <source>
        <dbReference type="ARBA" id="ARBA00022803"/>
    </source>
</evidence>
<proteinExistence type="inferred from homology"/>
<dbReference type="InterPro" id="IPR019734">
    <property type="entry name" value="TPR_rpt"/>
</dbReference>
<dbReference type="OrthoDB" id="124397at2759"/>
<organism evidence="6 7">
    <name type="scientific">Bimuria novae-zelandiae CBS 107.79</name>
    <dbReference type="NCBI Taxonomy" id="1447943"/>
    <lineage>
        <taxon>Eukaryota</taxon>
        <taxon>Fungi</taxon>
        <taxon>Dikarya</taxon>
        <taxon>Ascomycota</taxon>
        <taxon>Pezizomycotina</taxon>
        <taxon>Dothideomycetes</taxon>
        <taxon>Pleosporomycetidae</taxon>
        <taxon>Pleosporales</taxon>
        <taxon>Massarineae</taxon>
        <taxon>Didymosphaeriaceae</taxon>
        <taxon>Bimuria</taxon>
    </lineage>
</organism>
<dbReference type="Gene3D" id="1.25.40.10">
    <property type="entry name" value="Tetratricopeptide repeat domain"/>
    <property type="match status" value="1"/>
</dbReference>
<comment type="similarity">
    <text evidence="4">Belongs to the EMC2 family.</text>
</comment>
<dbReference type="Proteomes" id="UP000800036">
    <property type="component" value="Unassembled WGS sequence"/>
</dbReference>
<evidence type="ECO:0000256" key="4">
    <source>
        <dbReference type="RuleBase" id="RU367091"/>
    </source>
</evidence>
<dbReference type="EMBL" id="ML976693">
    <property type="protein sequence ID" value="KAF1971449.1"/>
    <property type="molecule type" value="Genomic_DNA"/>
</dbReference>
<gene>
    <name evidence="6" type="ORF">BU23DRAFT_470668</name>
</gene>
<comment type="function">
    <text evidence="4">Part of the endoplasmic reticulum membrane protein complex (EMC) that enables the energy-independent insertion into endoplasmic reticulum membranes of newly synthesized membrane proteins.</text>
</comment>
<dbReference type="InterPro" id="IPR055217">
    <property type="entry name" value="TPR_EMC2"/>
</dbReference>
<keyword evidence="4" id="KW-0256">Endoplasmic reticulum</keyword>
<keyword evidence="1" id="KW-0677">Repeat</keyword>
<keyword evidence="2 3" id="KW-0802">TPR repeat</keyword>
<dbReference type="InterPro" id="IPR039856">
    <property type="entry name" value="EMC2-like"/>
</dbReference>
<dbReference type="SUPFAM" id="SSF48452">
    <property type="entry name" value="TPR-like"/>
    <property type="match status" value="1"/>
</dbReference>
<protein>
    <recommendedName>
        <fullName evidence="4">ER membrane protein complex subunit 2</fullName>
    </recommendedName>
</protein>
<dbReference type="Pfam" id="PF22890">
    <property type="entry name" value="TPR_EMC2"/>
    <property type="match status" value="1"/>
</dbReference>
<sequence length="321" mass="35386">MAHPNLLTPPTRIPPKTALHLSQKAPLVLSSAPTSSLPWPLSLLFSRETPETWAIHENLLLAALRTGDDASARQILDRLTTRFGANNERMIALQGIYEEALARDDKELEKIFNGYEKVLKQDPTNFSVRKRRVAVLKSLGRTADAITALTVLVENSPTDAEAWAELSELYARTGAWGQAIFCMEEVLLIMPNAWSAHAQVATLHYLSATSSIPALTLALRHFARSVELNDSYLRGYYGLKLVSKKLIPLLSESSSGSKRATDEDDVAPPKLQSVKKLEELATVKLGDIVRQYSASKPGQSGYDEAEVKAARELLDQDGRAR</sequence>
<evidence type="ECO:0000313" key="6">
    <source>
        <dbReference type="EMBL" id="KAF1971449.1"/>
    </source>
</evidence>
<evidence type="ECO:0000259" key="5">
    <source>
        <dbReference type="Pfam" id="PF22890"/>
    </source>
</evidence>
<keyword evidence="4" id="KW-0472">Membrane</keyword>
<dbReference type="AlphaFoldDB" id="A0A6A5V5D2"/>
<evidence type="ECO:0000256" key="1">
    <source>
        <dbReference type="ARBA" id="ARBA00022737"/>
    </source>
</evidence>
<dbReference type="GO" id="GO:0072546">
    <property type="term" value="C:EMC complex"/>
    <property type="evidence" value="ECO:0007669"/>
    <property type="project" value="UniProtKB-UniRule"/>
</dbReference>
<feature type="domain" description="EMC2 TPR-like" evidence="5">
    <location>
        <begin position="105"/>
        <end position="209"/>
    </location>
</feature>
<feature type="repeat" description="TPR" evidence="3">
    <location>
        <begin position="160"/>
        <end position="193"/>
    </location>
</feature>
<accession>A0A6A5V5D2</accession>
<comment type="subcellular location">
    <subcellularLocation>
        <location evidence="4">Endoplasmic reticulum membrane</location>
        <topology evidence="4">Peripheral membrane protein</topology>
        <orientation evidence="4">Cytoplasmic side</orientation>
    </subcellularLocation>
</comment>
<keyword evidence="7" id="KW-1185">Reference proteome</keyword>
<dbReference type="FunFam" id="1.25.40.10:FF:001208">
    <property type="entry name" value="Tetratricopeptide repeat domain-containing protein"/>
    <property type="match status" value="1"/>
</dbReference>